<dbReference type="HAMAP" id="MF_00009">
    <property type="entry name" value="Endoribonucl_YbeY"/>
    <property type="match status" value="1"/>
</dbReference>
<reference evidence="9 10" key="1">
    <citation type="submission" date="2013-12" db="EMBL/GenBank/DDBJ databases">
        <authorList>
            <consortium name="DOE Joint Genome Institute"/>
            <person name="Muyzer G."/>
            <person name="Huntemann M."/>
            <person name="Han J."/>
            <person name="Chen A."/>
            <person name="Kyrpides N."/>
            <person name="Mavromatis K."/>
            <person name="Markowitz V."/>
            <person name="Palaniappan K."/>
            <person name="Ivanova N."/>
            <person name="Schaumberg A."/>
            <person name="Pati A."/>
            <person name="Liolios K."/>
            <person name="Nordberg H.P."/>
            <person name="Cantor M.N."/>
            <person name="Hua S.X."/>
            <person name="Woyke T."/>
        </authorList>
    </citation>
    <scope>NUCLEOTIDE SEQUENCE [LARGE SCALE GENOMIC DNA]</scope>
    <source>
        <strain evidence="9 10">ARh 1</strain>
    </source>
</reference>
<keyword evidence="2 8" id="KW-0690">Ribosome biogenesis</keyword>
<evidence type="ECO:0000256" key="3">
    <source>
        <dbReference type="ARBA" id="ARBA00022722"/>
    </source>
</evidence>
<dbReference type="Pfam" id="PF02130">
    <property type="entry name" value="YbeY"/>
    <property type="match status" value="1"/>
</dbReference>
<dbReference type="EC" id="3.1.-.-" evidence="8"/>
<organism evidence="9 10">
    <name type="scientific">Thioalkalivibrio paradoxus ARh 1</name>
    <dbReference type="NCBI Taxonomy" id="713585"/>
    <lineage>
        <taxon>Bacteria</taxon>
        <taxon>Pseudomonadati</taxon>
        <taxon>Pseudomonadota</taxon>
        <taxon>Gammaproteobacteria</taxon>
        <taxon>Chromatiales</taxon>
        <taxon>Ectothiorhodospiraceae</taxon>
        <taxon>Thioalkalivibrio</taxon>
    </lineage>
</organism>
<dbReference type="PANTHER" id="PTHR46986">
    <property type="entry name" value="ENDORIBONUCLEASE YBEY, CHLOROPLASTIC"/>
    <property type="match status" value="1"/>
</dbReference>
<feature type="binding site" evidence="8">
    <location>
        <position position="124"/>
    </location>
    <ligand>
        <name>Zn(2+)</name>
        <dbReference type="ChEBI" id="CHEBI:29105"/>
        <note>catalytic</note>
    </ligand>
</feature>
<proteinExistence type="inferred from homology"/>
<evidence type="ECO:0000256" key="2">
    <source>
        <dbReference type="ARBA" id="ARBA00022517"/>
    </source>
</evidence>
<gene>
    <name evidence="8" type="primary">ybeY</name>
    <name evidence="9" type="ORF">THITH_14130</name>
</gene>
<dbReference type="PROSITE" id="PS01306">
    <property type="entry name" value="UPF0054"/>
    <property type="match status" value="1"/>
</dbReference>
<dbReference type="KEGG" id="tti:THITH_14130"/>
<keyword evidence="5 8" id="KW-0255">Endonuclease</keyword>
<evidence type="ECO:0000313" key="9">
    <source>
        <dbReference type="EMBL" id="AHE99213.1"/>
    </source>
</evidence>
<evidence type="ECO:0000256" key="8">
    <source>
        <dbReference type="HAMAP-Rule" id="MF_00009"/>
    </source>
</evidence>
<keyword evidence="6 8" id="KW-0378">Hydrolase</keyword>
<evidence type="ECO:0000256" key="4">
    <source>
        <dbReference type="ARBA" id="ARBA00022723"/>
    </source>
</evidence>
<keyword evidence="8" id="KW-0698">rRNA processing</keyword>
<feature type="binding site" evidence="8">
    <location>
        <position position="118"/>
    </location>
    <ligand>
        <name>Zn(2+)</name>
        <dbReference type="ChEBI" id="CHEBI:29105"/>
        <note>catalytic</note>
    </ligand>
</feature>
<dbReference type="GO" id="GO:0008270">
    <property type="term" value="F:zinc ion binding"/>
    <property type="evidence" value="ECO:0007669"/>
    <property type="project" value="UniProtKB-UniRule"/>
</dbReference>
<dbReference type="GO" id="GO:0006364">
    <property type="term" value="P:rRNA processing"/>
    <property type="evidence" value="ECO:0007669"/>
    <property type="project" value="UniProtKB-UniRule"/>
</dbReference>
<evidence type="ECO:0000256" key="5">
    <source>
        <dbReference type="ARBA" id="ARBA00022759"/>
    </source>
</evidence>
<keyword evidence="10" id="KW-1185">Reference proteome</keyword>
<dbReference type="NCBIfam" id="TIGR00043">
    <property type="entry name" value="rRNA maturation RNase YbeY"/>
    <property type="match status" value="1"/>
</dbReference>
<dbReference type="RefSeq" id="WP_006747253.1">
    <property type="nucleotide sequence ID" value="NZ_CP007029.1"/>
</dbReference>
<dbReference type="Gene3D" id="3.40.390.30">
    <property type="entry name" value="Metalloproteases ('zincins'), catalytic domain"/>
    <property type="match status" value="1"/>
</dbReference>
<dbReference type="InterPro" id="IPR020549">
    <property type="entry name" value="YbeY_CS"/>
</dbReference>
<dbReference type="Proteomes" id="UP000005289">
    <property type="component" value="Chromosome"/>
</dbReference>
<dbReference type="InterPro" id="IPR023091">
    <property type="entry name" value="MetalPrtase_cat_dom_sf_prd"/>
</dbReference>
<dbReference type="HOGENOM" id="CLU_106710_0_1_6"/>
<dbReference type="GO" id="GO:0004222">
    <property type="term" value="F:metalloendopeptidase activity"/>
    <property type="evidence" value="ECO:0007669"/>
    <property type="project" value="InterPro"/>
</dbReference>
<name>W0DQF9_9GAMM</name>
<comment type="subcellular location">
    <subcellularLocation>
        <location evidence="8">Cytoplasm</location>
    </subcellularLocation>
</comment>
<keyword evidence="7 8" id="KW-0862">Zinc</keyword>
<keyword evidence="3 8" id="KW-0540">Nuclease</keyword>
<dbReference type="AlphaFoldDB" id="W0DQF9"/>
<dbReference type="OrthoDB" id="9807740at2"/>
<protein>
    <recommendedName>
        <fullName evidence="8">Endoribonuclease YbeY</fullName>
        <ecNumber evidence="8">3.1.-.-</ecNumber>
    </recommendedName>
</protein>
<comment type="similarity">
    <text evidence="1 8">Belongs to the endoribonuclease YbeY family.</text>
</comment>
<keyword evidence="4 8" id="KW-0479">Metal-binding</keyword>
<feature type="binding site" evidence="8">
    <location>
        <position position="114"/>
    </location>
    <ligand>
        <name>Zn(2+)</name>
        <dbReference type="ChEBI" id="CHEBI:29105"/>
        <note>catalytic</note>
    </ligand>
</feature>
<evidence type="ECO:0000256" key="7">
    <source>
        <dbReference type="ARBA" id="ARBA00022833"/>
    </source>
</evidence>
<evidence type="ECO:0000313" key="10">
    <source>
        <dbReference type="Proteomes" id="UP000005289"/>
    </source>
</evidence>
<dbReference type="PANTHER" id="PTHR46986:SF1">
    <property type="entry name" value="ENDORIBONUCLEASE YBEY, CHLOROPLASTIC"/>
    <property type="match status" value="1"/>
</dbReference>
<dbReference type="SUPFAM" id="SSF55486">
    <property type="entry name" value="Metalloproteases ('zincins'), catalytic domain"/>
    <property type="match status" value="1"/>
</dbReference>
<comment type="cofactor">
    <cofactor evidence="8">
        <name>Zn(2+)</name>
        <dbReference type="ChEBI" id="CHEBI:29105"/>
    </cofactor>
    <text evidence="8">Binds 1 zinc ion.</text>
</comment>
<dbReference type="GO" id="GO:0004521">
    <property type="term" value="F:RNA endonuclease activity"/>
    <property type="evidence" value="ECO:0007669"/>
    <property type="project" value="UniProtKB-UniRule"/>
</dbReference>
<dbReference type="EMBL" id="CP007029">
    <property type="protein sequence ID" value="AHE99213.1"/>
    <property type="molecule type" value="Genomic_DNA"/>
</dbReference>
<keyword evidence="8" id="KW-0963">Cytoplasm</keyword>
<comment type="function">
    <text evidence="8">Single strand-specific metallo-endoribonuclease involved in late-stage 70S ribosome quality control and in maturation of the 3' terminus of the 16S rRNA.</text>
</comment>
<dbReference type="STRING" id="713585.THITH_14130"/>
<sequence length="154" mass="16583">MLEVQAQYALGRAGWPAPATLHRAARAAWRGNGRAQVTLRLVDADEGRALNQAFRGRARATNVLSFPAPAGVPVPAAEDPTYLGDIVLCAPVLAEEAQEQRKSLVAHFAHMVVHGMLHLQGMEHERAADAEAMEAIEREILAGLGYPDPYAEPS</sequence>
<dbReference type="InterPro" id="IPR002036">
    <property type="entry name" value="YbeY"/>
</dbReference>
<evidence type="ECO:0000256" key="1">
    <source>
        <dbReference type="ARBA" id="ARBA00010875"/>
    </source>
</evidence>
<evidence type="ECO:0000256" key="6">
    <source>
        <dbReference type="ARBA" id="ARBA00022801"/>
    </source>
</evidence>
<dbReference type="GO" id="GO:0005737">
    <property type="term" value="C:cytoplasm"/>
    <property type="evidence" value="ECO:0007669"/>
    <property type="project" value="UniProtKB-SubCell"/>
</dbReference>
<accession>W0DQF9</accession>